<organism evidence="4 5">
    <name type="scientific">Adineta steineri</name>
    <dbReference type="NCBI Taxonomy" id="433720"/>
    <lineage>
        <taxon>Eukaryota</taxon>
        <taxon>Metazoa</taxon>
        <taxon>Spiralia</taxon>
        <taxon>Gnathifera</taxon>
        <taxon>Rotifera</taxon>
        <taxon>Eurotatoria</taxon>
        <taxon>Bdelloidea</taxon>
        <taxon>Adinetida</taxon>
        <taxon>Adinetidae</taxon>
        <taxon>Adineta</taxon>
    </lineage>
</organism>
<dbReference type="Pfam" id="PF01436">
    <property type="entry name" value="NHL"/>
    <property type="match status" value="1"/>
</dbReference>
<name>A0A814M9H5_9BILA</name>
<dbReference type="AlphaFoldDB" id="A0A814M9H5"/>
<keyword evidence="1" id="KW-0677">Repeat</keyword>
<comment type="caution">
    <text evidence="4">The sequence shown here is derived from an EMBL/GenBank/DDBJ whole genome shotgun (WGS) entry which is preliminary data.</text>
</comment>
<dbReference type="SUPFAM" id="SSF63829">
    <property type="entry name" value="Calcium-dependent phosphotriesterase"/>
    <property type="match status" value="1"/>
</dbReference>
<sequence>MLNQNGNMLGDVDAISMNVISGTRFPSVCSLSSQSSWSQNATTIFGSQAGASGSNLSLLSQPIGMYYDGSNNMLFVADNGNHRILQFSINNPPSIATVIAGGNGGGCNMNQLNLPNGIDFDSSGRLYVADFGCSQVVTFPSNSNSATSGTLLGKQMRPSIIIVVALAFVAIVSKHSSVAKPSSYKELRRQYNDDNYDKKNQYKMLLRHVLQKLDIDDLRTAMRDTTDPAPPPCTVALCCGTDSAASCNDNGATRYCYSDTIDGVQMYGYIDPDYGMVTSRYECPIVNCPCLNGGTCGPYNSCQCKDGWTGDTCSESSPPCSAALCCGQNTCIACDDNGTASYCHGRDLNYDYSIYTFGGDIYTYDGILNTNGNVRDPDNYIHVGPSPGNLLYAVYLCPFRCADGTGFATHVGTC</sequence>
<proteinExistence type="predicted"/>
<protein>
    <recommendedName>
        <fullName evidence="3">EGF-like domain-containing protein</fullName>
    </recommendedName>
</protein>
<dbReference type="Gene3D" id="2.120.10.30">
    <property type="entry name" value="TolB, C-terminal domain"/>
    <property type="match status" value="1"/>
</dbReference>
<comment type="caution">
    <text evidence="2">Lacks conserved residue(s) required for the propagation of feature annotation.</text>
</comment>
<evidence type="ECO:0000256" key="2">
    <source>
        <dbReference type="PROSITE-ProRule" id="PRU00076"/>
    </source>
</evidence>
<feature type="disulfide bond" evidence="2">
    <location>
        <begin position="304"/>
        <end position="313"/>
    </location>
</feature>
<evidence type="ECO:0000256" key="1">
    <source>
        <dbReference type="ARBA" id="ARBA00022737"/>
    </source>
</evidence>
<keyword evidence="2" id="KW-1015">Disulfide bond</keyword>
<reference evidence="4" key="1">
    <citation type="submission" date="2021-02" db="EMBL/GenBank/DDBJ databases">
        <authorList>
            <person name="Nowell W R."/>
        </authorList>
    </citation>
    <scope>NUCLEOTIDE SEQUENCE</scope>
</reference>
<dbReference type="InterPro" id="IPR001258">
    <property type="entry name" value="NHL_repeat"/>
</dbReference>
<dbReference type="Proteomes" id="UP000663860">
    <property type="component" value="Unassembled WGS sequence"/>
</dbReference>
<gene>
    <name evidence="4" type="ORF">IZO911_LOCUS21699</name>
</gene>
<keyword evidence="2" id="KW-0245">EGF-like domain</keyword>
<evidence type="ECO:0000259" key="3">
    <source>
        <dbReference type="PROSITE" id="PS50026"/>
    </source>
</evidence>
<evidence type="ECO:0000313" key="5">
    <source>
        <dbReference type="Proteomes" id="UP000663860"/>
    </source>
</evidence>
<dbReference type="InterPro" id="IPR000742">
    <property type="entry name" value="EGF"/>
</dbReference>
<dbReference type="Gene3D" id="2.10.25.10">
    <property type="entry name" value="Laminin"/>
    <property type="match status" value="1"/>
</dbReference>
<dbReference type="EMBL" id="CAJNOE010000235">
    <property type="protein sequence ID" value="CAF1076215.1"/>
    <property type="molecule type" value="Genomic_DNA"/>
</dbReference>
<dbReference type="PROSITE" id="PS00022">
    <property type="entry name" value="EGF_1"/>
    <property type="match status" value="1"/>
</dbReference>
<feature type="domain" description="EGF-like" evidence="3">
    <location>
        <begin position="284"/>
        <end position="314"/>
    </location>
</feature>
<evidence type="ECO:0000313" key="4">
    <source>
        <dbReference type="EMBL" id="CAF1076215.1"/>
    </source>
</evidence>
<accession>A0A814M9H5</accession>
<dbReference type="PROSITE" id="PS50026">
    <property type="entry name" value="EGF_3"/>
    <property type="match status" value="1"/>
</dbReference>
<dbReference type="InterPro" id="IPR011042">
    <property type="entry name" value="6-blade_b-propeller_TolB-like"/>
</dbReference>
<dbReference type="PROSITE" id="PS01186">
    <property type="entry name" value="EGF_2"/>
    <property type="match status" value="1"/>
</dbReference>